<reference evidence="2" key="1">
    <citation type="submission" date="2015-10" db="EMBL/GenBank/DDBJ databases">
        <authorList>
            <person name="Regsiter A."/>
            <person name="william w."/>
        </authorList>
    </citation>
    <scope>NUCLEOTIDE SEQUENCE [LARGE SCALE GENOMIC DNA]</scope>
</reference>
<organism evidence="1 2">
    <name type="scientific">Planktothrix tepida PCC 9214</name>
    <dbReference type="NCBI Taxonomy" id="671072"/>
    <lineage>
        <taxon>Bacteria</taxon>
        <taxon>Bacillati</taxon>
        <taxon>Cyanobacteriota</taxon>
        <taxon>Cyanophyceae</taxon>
        <taxon>Oscillatoriophycideae</taxon>
        <taxon>Oscillatoriales</taxon>
        <taxon>Microcoleaceae</taxon>
        <taxon>Planktothrix</taxon>
    </lineage>
</organism>
<evidence type="ECO:0000313" key="1">
    <source>
        <dbReference type="EMBL" id="CUR30273.1"/>
    </source>
</evidence>
<keyword evidence="2" id="KW-1185">Reference proteome</keyword>
<proteinExistence type="predicted"/>
<name>A0A1J1LFE1_9CYAN</name>
<gene>
    <name evidence="1" type="ORF">PL9214100017</name>
</gene>
<dbReference type="RefSeq" id="WP_072717333.1">
    <property type="nucleotide sequence ID" value="NZ_LN889766.1"/>
</dbReference>
<dbReference type="AlphaFoldDB" id="A0A1J1LFE1"/>
<dbReference type="Proteomes" id="UP000184315">
    <property type="component" value="Unassembled WGS sequence"/>
</dbReference>
<evidence type="ECO:0000313" key="2">
    <source>
        <dbReference type="Proteomes" id="UP000184315"/>
    </source>
</evidence>
<accession>A0A1J1LFE1</accession>
<sequence>MNRFEQNCLESEEIGEDFIINNIELIDAGEPEFCKFERAIKFEGSVPIEWIEVYGFKFGNWGLVPSENDWQLYHIPEGKFVTFLPFNLANGLKGLKILAALFGEDFTTPPMGTKPYSKAYRLAYKFEKYCATELVDRAYFLPPDFDDSDDDDDPV</sequence>
<dbReference type="STRING" id="671072.PL9214100017"/>
<dbReference type="EMBL" id="CZDF01000002">
    <property type="protein sequence ID" value="CUR30273.1"/>
    <property type="molecule type" value="Genomic_DNA"/>
</dbReference>
<protein>
    <submittedName>
        <fullName evidence="1">Uncharacterized protein</fullName>
    </submittedName>
</protein>